<reference evidence="1" key="1">
    <citation type="journal article" date="2014" name="Front. Microbiol.">
        <title>High frequency of phylogenetically diverse reductive dehalogenase-homologous genes in deep subseafloor sedimentary metagenomes.</title>
        <authorList>
            <person name="Kawai M."/>
            <person name="Futagami T."/>
            <person name="Toyoda A."/>
            <person name="Takaki Y."/>
            <person name="Nishi S."/>
            <person name="Hori S."/>
            <person name="Arai W."/>
            <person name="Tsubouchi T."/>
            <person name="Morono Y."/>
            <person name="Uchiyama I."/>
            <person name="Ito T."/>
            <person name="Fujiyama A."/>
            <person name="Inagaki F."/>
            <person name="Takami H."/>
        </authorList>
    </citation>
    <scope>NUCLEOTIDE SEQUENCE</scope>
    <source>
        <strain evidence="1">Expedition CK06-06</strain>
    </source>
</reference>
<comment type="caution">
    <text evidence="1">The sequence shown here is derived from an EMBL/GenBank/DDBJ whole genome shotgun (WGS) entry which is preliminary data.</text>
</comment>
<gene>
    <name evidence="1" type="ORF">S12H4_55226</name>
</gene>
<accession>X1URI5</accession>
<dbReference type="EMBL" id="BARW01035404">
    <property type="protein sequence ID" value="GAJ20118.1"/>
    <property type="molecule type" value="Genomic_DNA"/>
</dbReference>
<feature type="non-terminal residue" evidence="1">
    <location>
        <position position="64"/>
    </location>
</feature>
<name>X1URI5_9ZZZZ</name>
<protein>
    <submittedName>
        <fullName evidence="1">Uncharacterized protein</fullName>
    </submittedName>
</protein>
<proteinExistence type="predicted"/>
<sequence length="64" mass="7117">MKVWWQELGAETELYLSSVRQGERVIGVAPLLVREGKASLVGSVDVCDYLDFVVAPGREQDFFG</sequence>
<dbReference type="AlphaFoldDB" id="X1URI5"/>
<organism evidence="1">
    <name type="scientific">marine sediment metagenome</name>
    <dbReference type="NCBI Taxonomy" id="412755"/>
    <lineage>
        <taxon>unclassified sequences</taxon>
        <taxon>metagenomes</taxon>
        <taxon>ecological metagenomes</taxon>
    </lineage>
</organism>
<evidence type="ECO:0000313" key="1">
    <source>
        <dbReference type="EMBL" id="GAJ20118.1"/>
    </source>
</evidence>